<accession>A0A0B0H202</accession>
<name>A0A0B0H202_SOVGS</name>
<dbReference type="AlphaFoldDB" id="A0A0B0H202"/>
<dbReference type="EMBL" id="JRAA01000003">
    <property type="protein sequence ID" value="KHF24248.1"/>
    <property type="molecule type" value="Genomic_DNA"/>
</dbReference>
<evidence type="ECO:0000313" key="1">
    <source>
        <dbReference type="EMBL" id="KHF24248.1"/>
    </source>
</evidence>
<dbReference type="eggNOG" id="COG4733">
    <property type="taxonomic scope" value="Bacteria"/>
</dbReference>
<reference evidence="1 2" key="1">
    <citation type="journal article" date="2014" name="BMC Genomics">
        <title>The genome of the intracellular bacterium of the coastal bivalve, Solemya velum: a blueprint for thriving in and out of symbiosis.</title>
        <authorList>
            <person name="Dmytrenko O."/>
            <person name="Russell S.L."/>
            <person name="Loo W.T."/>
            <person name="Fontanez K.M."/>
            <person name="Liao L."/>
            <person name="Roeselers G."/>
            <person name="Sharma R."/>
            <person name="Stewart F.J."/>
            <person name="Newton I.L."/>
            <person name="Woyke T."/>
            <person name="Wu D."/>
            <person name="Lang J.M."/>
            <person name="Eisen J.A."/>
            <person name="Cavanaugh C.M."/>
        </authorList>
    </citation>
    <scope>NUCLEOTIDE SEQUENCE [LARGE SCALE GENOMIC DNA]</scope>
    <source>
        <strain evidence="1 2">WH</strain>
    </source>
</reference>
<dbReference type="STRING" id="2340.JV46_24410"/>
<gene>
    <name evidence="1" type="ORF">JV46_24410</name>
</gene>
<evidence type="ECO:0000313" key="2">
    <source>
        <dbReference type="Proteomes" id="UP000030856"/>
    </source>
</evidence>
<dbReference type="CDD" id="cd02795">
    <property type="entry name" value="CBM6-CBM35-CBM36_like"/>
    <property type="match status" value="1"/>
</dbReference>
<keyword evidence="2" id="KW-1185">Reference proteome</keyword>
<evidence type="ECO:0008006" key="3">
    <source>
        <dbReference type="Google" id="ProtNLM"/>
    </source>
</evidence>
<protein>
    <recommendedName>
        <fullName evidence="3">CBM6 domain-containing protein</fullName>
    </recommendedName>
</protein>
<dbReference type="Proteomes" id="UP000030856">
    <property type="component" value="Unassembled WGS sequence"/>
</dbReference>
<comment type="caution">
    <text evidence="1">The sequence shown here is derived from an EMBL/GenBank/DDBJ whole genome shotgun (WGS) entry which is preliminary data.</text>
</comment>
<dbReference type="Gene3D" id="2.60.120.260">
    <property type="entry name" value="Galactose-binding domain-like"/>
    <property type="match status" value="1"/>
</dbReference>
<organism evidence="1 2">
    <name type="scientific">Solemya velum gill symbiont</name>
    <dbReference type="NCBI Taxonomy" id="2340"/>
    <lineage>
        <taxon>Bacteria</taxon>
        <taxon>Pseudomonadati</taxon>
        <taxon>Pseudomonadota</taxon>
        <taxon>Gammaproteobacteria</taxon>
        <taxon>sulfur-oxidizing symbionts</taxon>
    </lineage>
</organism>
<proteinExistence type="predicted"/>
<sequence>MTETVTMNVQDSIITIGSCCSPKQDPGLTKSRRRKLKNSISQFLRITITATLLLFAGPASAKDLLDWVIEAVDPTLLPARPLIECLAGGGSAAACATEAAEKQVPGVIPIGPEDDRIKKAVAVFDAARKEHWMDVVTIGGEVVAKTVSCAVLPVQGPAKQPACNIIGWVIANNVSVIDKAYGVLKGPDWWGVVELLGPGVCTFIPGDGVAGTAKDLVCGTFGQILRGAKEMADKVAQGVVAGVDALENLIFGDDSHMPYDTYYALYWQPWYHYATALVLNGQSLGPISSKIWHPCVDYFDSHNQYRSTARKTCDDMRDKRFNPEVHAFARALPIAVDGYFDTVARPAIRAAVLASFGKPSAQDLPGQKFFVQNCAFQVRKRFPFPEPTDARCRLLRDKGKQIPHFKALFDQLADECYADIKTQDVQPTVWTRACEGMEPRYAQEFASESLRLIIQLGDLKNRGCVSPGKEEAAKSGLAVTCDNFPGHTHCLSIFRRDGRKYCRVDVPPITVPSFPKGPSQTIPMPGNKTPITIPKPGKEFGGSIIPGGKKQQQPQQTIPLPAKPPASIIPVPAAKPEAIKAPKIIKPVFTGKQIPKRATAVTIEAETLTMLNKSFLRGGKVVVQYMKRFGNSWSGGKQLFWSGGKKKSTLDLNVTVPQAGKWKVEIYLTKAPDYGKLKFNVNGKSAKVKFDGYARRVSGPVKLDLGAFTLKAGSNQIRLTISGKNKASTGYLAGIDWIRLVQK</sequence>